<dbReference type="FunFam" id="3.40.630.30:FF:000078">
    <property type="entry name" value="N-alpha-acetyltransferase 50"/>
    <property type="match status" value="1"/>
</dbReference>
<evidence type="ECO:0000256" key="16">
    <source>
        <dbReference type="ARBA" id="ARBA00049103"/>
    </source>
</evidence>
<dbReference type="Gene3D" id="3.40.630.30">
    <property type="match status" value="1"/>
</dbReference>
<comment type="catalytic activity">
    <reaction evidence="15">
        <text>N-terminal L-methionyl-L-alanyl-[protein] + acetyl-CoA = N-terminal N(alpha)-acetyl-L-methionyl-L-alanyl-[protein] + CoA + H(+)</text>
        <dbReference type="Rhea" id="RHEA:50564"/>
        <dbReference type="Rhea" id="RHEA-COMP:12726"/>
        <dbReference type="Rhea" id="RHEA-COMP:12727"/>
        <dbReference type="ChEBI" id="CHEBI:15378"/>
        <dbReference type="ChEBI" id="CHEBI:57287"/>
        <dbReference type="ChEBI" id="CHEBI:57288"/>
        <dbReference type="ChEBI" id="CHEBI:133398"/>
        <dbReference type="ChEBI" id="CHEBI:133399"/>
        <dbReference type="EC" id="2.3.1.258"/>
    </reaction>
</comment>
<evidence type="ECO:0000256" key="7">
    <source>
        <dbReference type="ARBA" id="ARBA00039544"/>
    </source>
</evidence>
<dbReference type="InterPro" id="IPR051556">
    <property type="entry name" value="N-term/lysine_N-AcTrnsfr"/>
</dbReference>
<evidence type="ECO:0000256" key="3">
    <source>
        <dbReference type="ARBA" id="ARBA00022490"/>
    </source>
</evidence>
<comment type="catalytic activity">
    <reaction evidence="13">
        <text>N-terminal L-methionyl-L-lysyl-[protein] + acetyl-CoA = N-terminal N(alpha)-acetyl-L-methionyl-L-lysyl-[protein] + CoA + H(+)</text>
        <dbReference type="Rhea" id="RHEA:50580"/>
        <dbReference type="Rhea" id="RHEA-COMP:12734"/>
        <dbReference type="Rhea" id="RHEA-COMP:12735"/>
        <dbReference type="ChEBI" id="CHEBI:15378"/>
        <dbReference type="ChEBI" id="CHEBI:57287"/>
        <dbReference type="ChEBI" id="CHEBI:57288"/>
        <dbReference type="ChEBI" id="CHEBI:133406"/>
        <dbReference type="ChEBI" id="CHEBI:133407"/>
        <dbReference type="EC" id="2.3.1.258"/>
    </reaction>
</comment>
<protein>
    <recommendedName>
        <fullName evidence="7">N-alpha-acetyltransferase 50</fullName>
        <ecNumber evidence="6">2.3.1.258</ecNumber>
    </recommendedName>
    <alternativeName>
        <fullName evidence="8">N-epsilon-acetyltransferase 50</fullName>
    </alternativeName>
    <alternativeName>
        <fullName evidence="9">NatE catalytic subunit</fullName>
    </alternativeName>
</protein>
<keyword evidence="3" id="KW-0963">Cytoplasm</keyword>
<comment type="similarity">
    <text evidence="2">Belongs to the acetyltransferase family. GNAT subfamily.</text>
</comment>
<dbReference type="GO" id="GO:0120518">
    <property type="term" value="F:protein N-terminal-methionine acetyltransferase activity"/>
    <property type="evidence" value="ECO:0007669"/>
    <property type="project" value="UniProtKB-EC"/>
</dbReference>
<comment type="catalytic activity">
    <reaction evidence="16">
        <text>N-terminal L-methionyl-L-leucyl-[protein] + acetyl-CoA = N-terminal N(alpha)-acetyl-L-methionyl-L-leucyl-[protein] + CoA + H(+)</text>
        <dbReference type="Rhea" id="RHEA:50520"/>
        <dbReference type="Rhea" id="RHEA-COMP:12711"/>
        <dbReference type="Rhea" id="RHEA-COMP:12712"/>
        <dbReference type="ChEBI" id="CHEBI:15378"/>
        <dbReference type="ChEBI" id="CHEBI:57287"/>
        <dbReference type="ChEBI" id="CHEBI:57288"/>
        <dbReference type="ChEBI" id="CHEBI:133377"/>
        <dbReference type="ChEBI" id="CHEBI:133378"/>
        <dbReference type="EC" id="2.3.1.258"/>
    </reaction>
</comment>
<dbReference type="AlphaFoldDB" id="A0A4U1EF52"/>
<keyword evidence="5" id="KW-0012">Acyltransferase</keyword>
<comment type="catalytic activity">
    <reaction evidence="12">
        <text>N-terminal L-methionyl-L-phenylalanyl-[protein] + acetyl-CoA = N-terminal N(alpha)-acetyl-L-methionyl-L-phenylalanyl-[protein] + CoA + H(+)</text>
        <dbReference type="Rhea" id="RHEA:50528"/>
        <dbReference type="Rhea" id="RHEA-COMP:12715"/>
        <dbReference type="Rhea" id="RHEA-COMP:12716"/>
        <dbReference type="ChEBI" id="CHEBI:15378"/>
        <dbReference type="ChEBI" id="CHEBI:57287"/>
        <dbReference type="ChEBI" id="CHEBI:57288"/>
        <dbReference type="ChEBI" id="CHEBI:133382"/>
        <dbReference type="ChEBI" id="CHEBI:133383"/>
        <dbReference type="EC" id="2.3.1.258"/>
    </reaction>
</comment>
<comment type="caution">
    <text evidence="21">The sequence shown here is derived from an EMBL/GenBank/DDBJ whole genome shotgun (WGS) entry which is preliminary data.</text>
</comment>
<feature type="non-terminal residue" evidence="21">
    <location>
        <position position="801"/>
    </location>
</feature>
<proteinExistence type="inferred from homology"/>
<evidence type="ECO:0000256" key="1">
    <source>
        <dbReference type="ARBA" id="ARBA00004496"/>
    </source>
</evidence>
<dbReference type="InterPro" id="IPR016181">
    <property type="entry name" value="Acyl_CoA_acyltransferase"/>
</dbReference>
<dbReference type="GO" id="GO:0031415">
    <property type="term" value="C:NatA complex"/>
    <property type="evidence" value="ECO:0007669"/>
    <property type="project" value="TreeGrafter"/>
</dbReference>
<evidence type="ECO:0000259" key="20">
    <source>
        <dbReference type="PROSITE" id="PS51186"/>
    </source>
</evidence>
<evidence type="ECO:0000256" key="5">
    <source>
        <dbReference type="ARBA" id="ARBA00023315"/>
    </source>
</evidence>
<dbReference type="Pfam" id="PF00583">
    <property type="entry name" value="Acetyltransf_1"/>
    <property type="match status" value="1"/>
</dbReference>
<dbReference type="PANTHER" id="PTHR42919">
    <property type="entry name" value="N-ALPHA-ACETYLTRANSFERASE"/>
    <property type="match status" value="1"/>
</dbReference>
<dbReference type="PROSITE" id="PS51186">
    <property type="entry name" value="GNAT"/>
    <property type="match status" value="1"/>
</dbReference>
<comment type="subunit">
    <text evidence="18">Component of the N-terminal acetyltransferase E (NatE) complex at least composed of NAA10, NAA15 and NAA50. Interacts with NAA10. Interacts with NAA15. Predominantly interacts with NAA15 in the N-terminal acetyltransferase A complex (NatA complex); the interactions reduce the acetylation activity of the NatA complex. Component of the N-terminal acetyltransferase E (NatE)/HYPK complex at least composed of NAA10, NAA15, NAA50 and HYPK. Within the complex interacts with NAA15. Its capacity to interact with the NatA complex is reduced by HYPK. Interacts with NAA35.</text>
</comment>
<accession>A0A4U1EF52</accession>
<dbReference type="PANTHER" id="PTHR42919:SF8">
    <property type="entry name" value="N-ALPHA-ACETYLTRANSFERASE 50"/>
    <property type="match status" value="1"/>
</dbReference>
<feature type="region of interest" description="Disordered" evidence="19">
    <location>
        <begin position="1"/>
        <end position="27"/>
    </location>
</feature>
<feature type="region of interest" description="Disordered" evidence="19">
    <location>
        <begin position="41"/>
        <end position="62"/>
    </location>
</feature>
<feature type="non-terminal residue" evidence="21">
    <location>
        <position position="1"/>
    </location>
</feature>
<organism evidence="21 22">
    <name type="scientific">Monodon monoceros</name>
    <name type="common">Narwhal</name>
    <name type="synonym">Ceratodon monodon</name>
    <dbReference type="NCBI Taxonomy" id="40151"/>
    <lineage>
        <taxon>Eukaryota</taxon>
        <taxon>Metazoa</taxon>
        <taxon>Chordata</taxon>
        <taxon>Craniata</taxon>
        <taxon>Vertebrata</taxon>
        <taxon>Euteleostomi</taxon>
        <taxon>Mammalia</taxon>
        <taxon>Eutheria</taxon>
        <taxon>Laurasiatheria</taxon>
        <taxon>Artiodactyla</taxon>
        <taxon>Whippomorpha</taxon>
        <taxon>Cetacea</taxon>
        <taxon>Odontoceti</taxon>
        <taxon>Monodontidae</taxon>
        <taxon>Monodon</taxon>
    </lineage>
</organism>
<comment type="catalytic activity">
    <reaction evidence="10">
        <text>N-terminal L-methionyl-L-seryl-[protein] + acetyl-CoA = N-terminal N(alpha)-acetyl-L-methionyl-L-seryl-[protein] + CoA + H(+)</text>
        <dbReference type="Rhea" id="RHEA:50568"/>
        <dbReference type="Rhea" id="RHEA-COMP:12728"/>
        <dbReference type="Rhea" id="RHEA-COMP:12729"/>
        <dbReference type="ChEBI" id="CHEBI:15378"/>
        <dbReference type="ChEBI" id="CHEBI:57287"/>
        <dbReference type="ChEBI" id="CHEBI:57288"/>
        <dbReference type="ChEBI" id="CHEBI:133400"/>
        <dbReference type="ChEBI" id="CHEBI:133401"/>
        <dbReference type="EC" id="2.3.1.258"/>
    </reaction>
</comment>
<evidence type="ECO:0000256" key="15">
    <source>
        <dbReference type="ARBA" id="ARBA00049002"/>
    </source>
</evidence>
<feature type="compositionally biased region" description="Basic and acidic residues" evidence="19">
    <location>
        <begin position="10"/>
        <end position="20"/>
    </location>
</feature>
<evidence type="ECO:0000256" key="18">
    <source>
        <dbReference type="ARBA" id="ARBA00063430"/>
    </source>
</evidence>
<sequence>PPNHLGLENTKQRMAKEVGPTHEPQLQNTIHSITTSPCNNHNSQRIEEQRKHGQSLATGYPGKTAEEYRGEMGKRWHGEVEERLRGFAGGLLRKRDGYFDFSKSTGRLNRRSAQACGPVAAGLKSESYAPSPACLREEDQQHGVENPEGVLDAKDGAVAPGGSEDHHPAEATFGGLEAARGAAGLHGGRGLEFAHRFRLKLQLWQWCRVRKSLAGHGWEEAARQRGPPLRAVNQGFVCANLEPRGAVEGRVWAGGRASSGKGRSARNIPAGLVPRASAAAFRALGNSAEALAEGCLPSTHRALPPTSGIETQESRGLELLGVFGGAEMMVKVAFKALPANQQQNPYVQVSGEAVHARRAACGVEWPELRVRRAQGGDNNGVDIGGNNSLSKPGRWKGGSSWEIYNDKFYKDVLEVGELAKFAYFNDIAAGAVCCRVNHSQNQKRLYIMTLGCLPPYRRLGIGTKMLNHVLNICEKVGTFDNIYLHVQISNESAIDLYRKFGFEIIETKKNYYKWIEPADAGKPQSPFWPERTCPRLKQGTPFIDIANKLLGEVTFKRQCFKWKFGTVLAEQFLNKIPKELMTVDGHVAGLATTVALDSGTVFLNVAIFATRVALLPLLMVTITGQMPWSATGVTALLSFSLRLNTVFGDVTTCPTVVADVIEKVTVLSMMTRLTAALKDDRARVSTLEAFLTVHGCSEIFRSSSKWYSHVTPNSIRNHATGEEVYRKDVIRTIPYIGSAATVWLMSRTAKMAQRTVSLNTHGLARNHINNGSITSFREFGAIFQLFPITINLLQLSKLASN</sequence>
<feature type="domain" description="N-acetyltransferase" evidence="20">
    <location>
        <begin position="368"/>
        <end position="534"/>
    </location>
</feature>
<comment type="catalytic activity">
    <reaction evidence="11">
        <text>N-terminal L-methionyl-L-tyrosyl-[protein] + acetyl-CoA = N-terminal N(alpha)-acetyl-L-methionyl-L-tyrosyl-[protein] + CoA + H(+)</text>
        <dbReference type="Rhea" id="RHEA:50532"/>
        <dbReference type="Rhea" id="RHEA-COMP:12717"/>
        <dbReference type="Rhea" id="RHEA-COMP:12718"/>
        <dbReference type="ChEBI" id="CHEBI:15378"/>
        <dbReference type="ChEBI" id="CHEBI:57287"/>
        <dbReference type="ChEBI" id="CHEBI:57288"/>
        <dbReference type="ChEBI" id="CHEBI:133384"/>
        <dbReference type="ChEBI" id="CHEBI:133385"/>
        <dbReference type="EC" id="2.3.1.258"/>
    </reaction>
</comment>
<evidence type="ECO:0000256" key="2">
    <source>
        <dbReference type="ARBA" id="ARBA00009342"/>
    </source>
</evidence>
<evidence type="ECO:0000256" key="13">
    <source>
        <dbReference type="ARBA" id="ARBA00048618"/>
    </source>
</evidence>
<evidence type="ECO:0000256" key="4">
    <source>
        <dbReference type="ARBA" id="ARBA00022679"/>
    </source>
</evidence>
<evidence type="ECO:0000256" key="11">
    <source>
        <dbReference type="ARBA" id="ARBA00048335"/>
    </source>
</evidence>
<evidence type="ECO:0000256" key="14">
    <source>
        <dbReference type="ARBA" id="ARBA00048799"/>
    </source>
</evidence>
<comment type="catalytic activity">
    <reaction evidence="17">
        <text>N-terminal L-methionyl-L-threonyl-[protein] + acetyl-CoA = N-terminal N(alpha)-acetyl-L-methionyl-L-threonyl-[protein] + CoA + H(+)</text>
        <dbReference type="Rhea" id="RHEA:50576"/>
        <dbReference type="Rhea" id="RHEA-COMP:12732"/>
        <dbReference type="Rhea" id="RHEA-COMP:12733"/>
        <dbReference type="ChEBI" id="CHEBI:15378"/>
        <dbReference type="ChEBI" id="CHEBI:57287"/>
        <dbReference type="ChEBI" id="CHEBI:57288"/>
        <dbReference type="ChEBI" id="CHEBI:133404"/>
        <dbReference type="ChEBI" id="CHEBI:133405"/>
        <dbReference type="EC" id="2.3.1.258"/>
    </reaction>
</comment>
<evidence type="ECO:0000256" key="17">
    <source>
        <dbReference type="ARBA" id="ARBA00049454"/>
    </source>
</evidence>
<name>A0A4U1EF52_MONMO</name>
<evidence type="ECO:0000256" key="19">
    <source>
        <dbReference type="SAM" id="MobiDB-lite"/>
    </source>
</evidence>
<reference evidence="22" key="1">
    <citation type="journal article" date="2019" name="IScience">
        <title>Narwhal Genome Reveals Long-Term Low Genetic Diversity despite Current Large Abundance Size.</title>
        <authorList>
            <person name="Westbury M.V."/>
            <person name="Petersen B."/>
            <person name="Garde E."/>
            <person name="Heide-Jorgensen M.P."/>
            <person name="Lorenzen E.D."/>
        </authorList>
    </citation>
    <scope>NUCLEOTIDE SEQUENCE [LARGE SCALE GENOMIC DNA]</scope>
</reference>
<dbReference type="Proteomes" id="UP000308365">
    <property type="component" value="Unassembled WGS sequence"/>
</dbReference>
<evidence type="ECO:0000256" key="8">
    <source>
        <dbReference type="ARBA" id="ARBA00042533"/>
    </source>
</evidence>
<dbReference type="InterPro" id="IPR000182">
    <property type="entry name" value="GNAT_dom"/>
</dbReference>
<gene>
    <name evidence="21" type="ORF">EI555_002676</name>
</gene>
<evidence type="ECO:0000256" key="6">
    <source>
        <dbReference type="ARBA" id="ARBA00039121"/>
    </source>
</evidence>
<comment type="subcellular location">
    <subcellularLocation>
        <location evidence="1">Cytoplasm</location>
    </subcellularLocation>
</comment>
<evidence type="ECO:0000256" key="10">
    <source>
        <dbReference type="ARBA" id="ARBA00048251"/>
    </source>
</evidence>
<dbReference type="GO" id="GO:0007064">
    <property type="term" value="P:mitotic sister chromatid cohesion"/>
    <property type="evidence" value="ECO:0007669"/>
    <property type="project" value="TreeGrafter"/>
</dbReference>
<comment type="catalytic activity">
    <reaction evidence="14">
        <text>N-terminal L-methionyl-L-valyl-[protein] + acetyl-CoA = N-terminal N(alpha)-acetyl-L-methionyl-L-valyl-[protein] + CoA + H(+)</text>
        <dbReference type="Rhea" id="RHEA:50572"/>
        <dbReference type="Rhea" id="RHEA-COMP:12730"/>
        <dbReference type="Rhea" id="RHEA-COMP:12731"/>
        <dbReference type="ChEBI" id="CHEBI:15378"/>
        <dbReference type="ChEBI" id="CHEBI:57287"/>
        <dbReference type="ChEBI" id="CHEBI:57288"/>
        <dbReference type="ChEBI" id="CHEBI:133402"/>
        <dbReference type="ChEBI" id="CHEBI:133403"/>
        <dbReference type="EC" id="2.3.1.258"/>
    </reaction>
</comment>
<dbReference type="EMBL" id="RWIC01001719">
    <property type="protein sequence ID" value="TKC34804.1"/>
    <property type="molecule type" value="Genomic_DNA"/>
</dbReference>
<evidence type="ECO:0000313" key="21">
    <source>
        <dbReference type="EMBL" id="TKC34804.1"/>
    </source>
</evidence>
<dbReference type="SUPFAM" id="SSF55729">
    <property type="entry name" value="Acyl-CoA N-acyltransferases (Nat)"/>
    <property type="match status" value="1"/>
</dbReference>
<evidence type="ECO:0000256" key="9">
    <source>
        <dbReference type="ARBA" id="ARBA00042626"/>
    </source>
</evidence>
<evidence type="ECO:0000256" key="12">
    <source>
        <dbReference type="ARBA" id="ARBA00048490"/>
    </source>
</evidence>
<dbReference type="EC" id="2.3.1.258" evidence="6"/>
<evidence type="ECO:0000313" key="22">
    <source>
        <dbReference type="Proteomes" id="UP000308365"/>
    </source>
</evidence>
<keyword evidence="4" id="KW-0808">Transferase</keyword>
<dbReference type="CDD" id="cd04301">
    <property type="entry name" value="NAT_SF"/>
    <property type="match status" value="1"/>
</dbReference>